<dbReference type="Proteomes" id="UP000054324">
    <property type="component" value="Unassembled WGS sequence"/>
</dbReference>
<reference evidence="1 2" key="1">
    <citation type="submission" date="2013-11" db="EMBL/GenBank/DDBJ databases">
        <title>Opisthorchis viverrini - life in the bile duct.</title>
        <authorList>
            <person name="Young N.D."/>
            <person name="Nagarajan N."/>
            <person name="Lin S.J."/>
            <person name="Korhonen P.K."/>
            <person name="Jex A.R."/>
            <person name="Hall R.S."/>
            <person name="Safavi-Hemami H."/>
            <person name="Kaewkong W."/>
            <person name="Bertrand D."/>
            <person name="Gao S."/>
            <person name="Seet Q."/>
            <person name="Wongkham S."/>
            <person name="Teh B.T."/>
            <person name="Wongkham C."/>
            <person name="Intapan P.M."/>
            <person name="Maleewong W."/>
            <person name="Yang X."/>
            <person name="Hu M."/>
            <person name="Wang Z."/>
            <person name="Hofmann A."/>
            <person name="Sternberg P.W."/>
            <person name="Tan P."/>
            <person name="Wang J."/>
            <person name="Gasser R.B."/>
        </authorList>
    </citation>
    <scope>NUCLEOTIDE SEQUENCE [LARGE SCALE GENOMIC DNA]</scope>
</reference>
<dbReference type="GeneID" id="20329730"/>
<protein>
    <submittedName>
        <fullName evidence="1">Uncharacterized protein</fullName>
    </submittedName>
</protein>
<sequence>MWYGTILLHLRKRPARLFRRNVSMRRLSWVAQHTLCSYDPFLRGMCSSIRSFSCSTLSVPNCRATRRKHECWDTARLSKPRQEVEKPGSSLNYKSSVYCVYTRIGISGTAYQLKHEAAWCGTPSSLKHHKREIKLGS</sequence>
<name>A0A074Z7Y9_OPIVI</name>
<evidence type="ECO:0000313" key="1">
    <source>
        <dbReference type="EMBL" id="KER19360.1"/>
    </source>
</evidence>
<gene>
    <name evidence="1" type="ORF">T265_15565</name>
</gene>
<dbReference type="RefSeq" id="XP_009176892.1">
    <property type="nucleotide sequence ID" value="XM_009178628.1"/>
</dbReference>
<accession>A0A074Z7Y9</accession>
<dbReference type="EMBL" id="KL597234">
    <property type="protein sequence ID" value="KER19360.1"/>
    <property type="molecule type" value="Genomic_DNA"/>
</dbReference>
<evidence type="ECO:0000313" key="2">
    <source>
        <dbReference type="Proteomes" id="UP000054324"/>
    </source>
</evidence>
<dbReference type="AlphaFoldDB" id="A0A074Z7Y9"/>
<organism evidence="1 2">
    <name type="scientific">Opisthorchis viverrini</name>
    <name type="common">Southeast Asian liver fluke</name>
    <dbReference type="NCBI Taxonomy" id="6198"/>
    <lineage>
        <taxon>Eukaryota</taxon>
        <taxon>Metazoa</taxon>
        <taxon>Spiralia</taxon>
        <taxon>Lophotrochozoa</taxon>
        <taxon>Platyhelminthes</taxon>
        <taxon>Trematoda</taxon>
        <taxon>Digenea</taxon>
        <taxon>Opisthorchiida</taxon>
        <taxon>Opisthorchiata</taxon>
        <taxon>Opisthorchiidae</taxon>
        <taxon>Opisthorchis</taxon>
    </lineage>
</organism>
<proteinExistence type="predicted"/>
<feature type="non-terminal residue" evidence="1">
    <location>
        <position position="137"/>
    </location>
</feature>
<dbReference type="CTD" id="20329730"/>
<dbReference type="KEGG" id="ovi:T265_15565"/>
<keyword evidence="2" id="KW-1185">Reference proteome</keyword>